<evidence type="ECO:0000313" key="2">
    <source>
        <dbReference type="Proteomes" id="UP000037122"/>
    </source>
</evidence>
<organism evidence="1 2">
    <name type="scientific">Candidozyma auris</name>
    <name type="common">Yeast</name>
    <name type="synonym">Candida auris</name>
    <dbReference type="NCBI Taxonomy" id="498019"/>
    <lineage>
        <taxon>Eukaryota</taxon>
        <taxon>Fungi</taxon>
        <taxon>Dikarya</taxon>
        <taxon>Ascomycota</taxon>
        <taxon>Saccharomycotina</taxon>
        <taxon>Pichiomycetes</taxon>
        <taxon>Metschnikowiaceae</taxon>
        <taxon>Candidozyma</taxon>
    </lineage>
</organism>
<reference evidence="2" key="1">
    <citation type="journal article" date="2015" name="BMC Genomics">
        <title>Draft genome of a commonly misdiagnosed multidrug resistant pathogen Candida auris.</title>
        <authorList>
            <person name="Chatterjee S."/>
            <person name="Alampalli S.V."/>
            <person name="Nageshan R.K."/>
            <person name="Chettiar S.T."/>
            <person name="Joshi S."/>
            <person name="Tatu U.S."/>
        </authorList>
    </citation>
    <scope>NUCLEOTIDE SEQUENCE [LARGE SCALE GENOMIC DNA]</scope>
    <source>
        <strain evidence="2">6684</strain>
    </source>
</reference>
<evidence type="ECO:0000313" key="1">
    <source>
        <dbReference type="EMBL" id="KNE02827.1"/>
    </source>
</evidence>
<accession>A0A0L0P8Z4</accession>
<comment type="caution">
    <text evidence="1">The sequence shown here is derived from an EMBL/GenBank/DDBJ whole genome shotgun (WGS) entry which is preliminary data.</text>
</comment>
<dbReference type="AlphaFoldDB" id="A0A0L0P8Z4"/>
<protein>
    <submittedName>
        <fullName evidence="1">Uncharacterized protein</fullName>
    </submittedName>
</protein>
<sequence>MFFAANGQLREMPYIVDDAVVYGCKVSRQRKFYDTGPSSFNFFTQTHHVEILAQ</sequence>
<dbReference type="VEuPathDB" id="FungiDB:QG37_00207"/>
<gene>
    <name evidence="1" type="ORF">QG37_00207</name>
</gene>
<dbReference type="Proteomes" id="UP000037122">
    <property type="component" value="Unassembled WGS sequence"/>
</dbReference>
<name>A0A0L0P8Z4_CANAR</name>
<proteinExistence type="predicted"/>
<dbReference type="EMBL" id="LGST01000002">
    <property type="protein sequence ID" value="KNE02827.1"/>
    <property type="molecule type" value="Genomic_DNA"/>
</dbReference>